<protein>
    <submittedName>
        <fullName evidence="1">Uncharacterized protein</fullName>
    </submittedName>
</protein>
<dbReference type="RefSeq" id="XP_073975719.1">
    <property type="nucleotide sequence ID" value="XM_074119618.1"/>
</dbReference>
<evidence type="ECO:0000313" key="1">
    <source>
        <dbReference type="EMBL" id="MOY46066.1"/>
    </source>
</evidence>
<name>A0A4P6DAC4_RHOPR</name>
<reference evidence="1" key="1">
    <citation type="submission" date="2019-04" db="EMBL/GenBank/DDBJ databases">
        <title>Analysis of the testis transcriptome of the Chagas disease vector Rhodnius prolixus.</title>
        <authorList>
            <person name="Cesar J."/>
            <person name="Ribeiro J.M."/>
            <person name="Pereira M.H."/>
            <person name="Araujo R.N."/>
            <person name="Gontijo N.F."/>
            <person name="Pessoa G."/>
            <person name="Sant'Anna M.V."/>
            <person name="Sorgine M.H."/>
            <person name="Majerowicz D."/>
            <person name="Carvalho A.B."/>
            <person name="Braz G."/>
            <person name="Mesquita R."/>
            <person name="Lagerblad P.O."/>
            <person name="Koerich L.B."/>
        </authorList>
    </citation>
    <scope>NUCLEOTIDE SEQUENCE</scope>
</reference>
<sequence>MSSVVRTVKARGDWHTPAQKQNAFLTVWHRLVAEEIDLEKIAAEPDITLYNRPFKQDVQCEYDIRFNFSLDFDQKAHRCDRHNLDVVRANIHKEESQRIVPLITSQIFGHRKYNLEGPTLVSHKKMRVMDEMYRRFGINLKPSKKLPEEFGIQKL</sequence>
<dbReference type="GeneID" id="141449808"/>
<dbReference type="Pfam" id="PF15074">
    <property type="entry name" value="CFAP90"/>
    <property type="match status" value="1"/>
</dbReference>
<proteinExistence type="predicted"/>
<dbReference type="InterPro" id="IPR027901">
    <property type="entry name" value="CFAP90"/>
</dbReference>
<dbReference type="AlphaFoldDB" id="A0A4P6DAC4"/>
<dbReference type="EMBL" id="GHKJ01001036">
    <property type="protein sequence ID" value="MOY46066.1"/>
    <property type="molecule type" value="Transcribed_RNA"/>
</dbReference>
<dbReference type="PANTHER" id="PTHR34444">
    <property type="entry name" value="LOC361192"/>
    <property type="match status" value="1"/>
</dbReference>
<dbReference type="PANTHER" id="PTHR34444:SF3">
    <property type="match status" value="1"/>
</dbReference>
<accession>A0A4P6DAC4</accession>
<organism evidence="1">
    <name type="scientific">Rhodnius prolixus</name>
    <name type="common">Triatomid bug</name>
    <dbReference type="NCBI Taxonomy" id="13249"/>
    <lineage>
        <taxon>Eukaryota</taxon>
        <taxon>Metazoa</taxon>
        <taxon>Ecdysozoa</taxon>
        <taxon>Arthropoda</taxon>
        <taxon>Hexapoda</taxon>
        <taxon>Insecta</taxon>
        <taxon>Pterygota</taxon>
        <taxon>Neoptera</taxon>
        <taxon>Paraneoptera</taxon>
        <taxon>Hemiptera</taxon>
        <taxon>Heteroptera</taxon>
        <taxon>Panheteroptera</taxon>
        <taxon>Cimicomorpha</taxon>
        <taxon>Reduviidae</taxon>
        <taxon>Triatominae</taxon>
        <taxon>Rhodnius</taxon>
    </lineage>
</organism>